<dbReference type="SUPFAM" id="SSF46609">
    <property type="entry name" value="Fe,Mn superoxide dismutase (SOD), N-terminal domain"/>
    <property type="match status" value="1"/>
</dbReference>
<dbReference type="InterPro" id="IPR036314">
    <property type="entry name" value="SOD_C_sf"/>
</dbReference>
<dbReference type="InterPro" id="IPR036324">
    <property type="entry name" value="Mn/Fe_SOD_N_sf"/>
</dbReference>
<evidence type="ECO:0000256" key="3">
    <source>
        <dbReference type="ARBA" id="ARBA00022723"/>
    </source>
</evidence>
<accession>A0A1R2CHQ3</accession>
<dbReference type="InterPro" id="IPR019833">
    <property type="entry name" value="Mn/Fe_SOD_BS"/>
</dbReference>
<comment type="catalytic activity">
    <reaction evidence="7">
        <text>2 superoxide + 2 H(+) = H2O2 + O2</text>
        <dbReference type="Rhea" id="RHEA:20696"/>
        <dbReference type="ChEBI" id="CHEBI:15378"/>
        <dbReference type="ChEBI" id="CHEBI:15379"/>
        <dbReference type="ChEBI" id="CHEBI:16240"/>
        <dbReference type="ChEBI" id="CHEBI:18421"/>
        <dbReference type="EC" id="1.15.1.1"/>
    </reaction>
</comment>
<dbReference type="GO" id="GO:0004784">
    <property type="term" value="F:superoxide dismutase activity"/>
    <property type="evidence" value="ECO:0007669"/>
    <property type="project" value="UniProtKB-EC"/>
</dbReference>
<feature type="chain" id="PRO_5012932614" description="Superoxide dismutase" evidence="8">
    <location>
        <begin position="16"/>
        <end position="239"/>
    </location>
</feature>
<proteinExistence type="inferred from homology"/>
<keyword evidence="8" id="KW-0732">Signal</keyword>
<dbReference type="PANTHER" id="PTHR43595:SF2">
    <property type="entry name" value="SMALL RIBOSOMAL SUBUNIT PROTEIN MS42"/>
    <property type="match status" value="1"/>
</dbReference>
<dbReference type="Pfam" id="PF00081">
    <property type="entry name" value="Sod_Fe_N"/>
    <property type="match status" value="1"/>
</dbReference>
<evidence type="ECO:0000256" key="7">
    <source>
        <dbReference type="RuleBase" id="RU000414"/>
    </source>
</evidence>
<dbReference type="PROSITE" id="PS00088">
    <property type="entry name" value="SOD_MN"/>
    <property type="match status" value="1"/>
</dbReference>
<name>A0A1R2CHQ3_9CILI</name>
<comment type="caution">
    <text evidence="11">The sequence shown here is derived from an EMBL/GenBank/DDBJ whole genome shotgun (WGS) entry which is preliminary data.</text>
</comment>
<sequence>MWAFLLLTVTYSLDCRQKSSFRIENSIYPFVLNPLPYPEDFLSTTLSSRMVQIHHDNHQNTYLKKLNTYVSKTPRYNDTKLYDLCEGIYGDSNLNKYAGGLYNHYMYWWILTKSSCTIPMPTGKLLTEIEDKWGTYGKFVADFNFISSKVFGNGWVWLCVNKNKEIEIRTTEFQKNPLMEISSNVCYPFLGIDLWEHAYYLKYTYDRDSYISDFWDIIDWAMVEYFYEVFARKNKAVPL</sequence>
<feature type="binding site" evidence="6">
    <location>
        <position position="193"/>
    </location>
    <ligand>
        <name>Mn(2+)</name>
        <dbReference type="ChEBI" id="CHEBI:29035"/>
    </ligand>
</feature>
<keyword evidence="4 7" id="KW-0560">Oxidoreductase</keyword>
<dbReference type="AlphaFoldDB" id="A0A1R2CHQ3"/>
<organism evidence="11 12">
    <name type="scientific">Stentor coeruleus</name>
    <dbReference type="NCBI Taxonomy" id="5963"/>
    <lineage>
        <taxon>Eukaryota</taxon>
        <taxon>Sar</taxon>
        <taxon>Alveolata</taxon>
        <taxon>Ciliophora</taxon>
        <taxon>Postciliodesmatophora</taxon>
        <taxon>Heterotrichea</taxon>
        <taxon>Heterotrichida</taxon>
        <taxon>Stentoridae</taxon>
        <taxon>Stentor</taxon>
    </lineage>
</organism>
<feature type="binding site" evidence="6">
    <location>
        <position position="54"/>
    </location>
    <ligand>
        <name>Mn(2+)</name>
        <dbReference type="ChEBI" id="CHEBI:29035"/>
    </ligand>
</feature>
<gene>
    <name evidence="11" type="ORF">SteCoe_9564</name>
</gene>
<keyword evidence="3 6" id="KW-0479">Metal-binding</keyword>
<comment type="cofactor">
    <cofactor evidence="1">
        <name>Fe cation</name>
        <dbReference type="ChEBI" id="CHEBI:24875"/>
    </cofactor>
</comment>
<feature type="signal peptide" evidence="8">
    <location>
        <begin position="1"/>
        <end position="15"/>
    </location>
</feature>
<evidence type="ECO:0000256" key="2">
    <source>
        <dbReference type="ARBA" id="ARBA00008714"/>
    </source>
</evidence>
<dbReference type="InterPro" id="IPR019832">
    <property type="entry name" value="Mn/Fe_SOD_C"/>
</dbReference>
<comment type="similarity">
    <text evidence="2 7">Belongs to the iron/manganese superoxide dismutase family.</text>
</comment>
<feature type="binding site" evidence="6">
    <location>
        <position position="197"/>
    </location>
    <ligand>
        <name>Mn(2+)</name>
        <dbReference type="ChEBI" id="CHEBI:29035"/>
    </ligand>
</feature>
<dbReference type="PANTHER" id="PTHR43595">
    <property type="entry name" value="37S RIBOSOMAL PROTEIN S26, MITOCHONDRIAL"/>
    <property type="match status" value="1"/>
</dbReference>
<reference evidence="11 12" key="1">
    <citation type="submission" date="2016-11" db="EMBL/GenBank/DDBJ databases">
        <title>The macronuclear genome of Stentor coeruleus: a giant cell with tiny introns.</title>
        <authorList>
            <person name="Slabodnick M."/>
            <person name="Ruby J.G."/>
            <person name="Reiff S.B."/>
            <person name="Swart E.C."/>
            <person name="Gosai S."/>
            <person name="Prabakaran S."/>
            <person name="Witkowska E."/>
            <person name="Larue G.E."/>
            <person name="Fisher S."/>
            <person name="Freeman R.M."/>
            <person name="Gunawardena J."/>
            <person name="Chu W."/>
            <person name="Stover N.A."/>
            <person name="Gregory B.D."/>
            <person name="Nowacki M."/>
            <person name="Derisi J."/>
            <person name="Roy S.W."/>
            <person name="Marshall W.F."/>
            <person name="Sood P."/>
        </authorList>
    </citation>
    <scope>NUCLEOTIDE SEQUENCE [LARGE SCALE GENOMIC DNA]</scope>
    <source>
        <strain evidence="11">WM001</strain>
    </source>
</reference>
<dbReference type="Gene3D" id="3.55.40.20">
    <property type="entry name" value="Iron/manganese superoxide dismutase, C-terminal domain"/>
    <property type="match status" value="1"/>
</dbReference>
<comment type="function">
    <text evidence="7">Destroys radicals which are normally produced within the cells and which are toxic to biological systems.</text>
</comment>
<evidence type="ECO:0000313" key="11">
    <source>
        <dbReference type="EMBL" id="OMJ88523.1"/>
    </source>
</evidence>
<evidence type="ECO:0000256" key="1">
    <source>
        <dbReference type="ARBA" id="ARBA00001962"/>
    </source>
</evidence>
<dbReference type="SUPFAM" id="SSF54719">
    <property type="entry name" value="Fe,Mn superoxide dismutase (SOD), C-terminal domain"/>
    <property type="match status" value="1"/>
</dbReference>
<feature type="domain" description="Manganese/iron superoxide dismutase N-terminal" evidence="9">
    <location>
        <begin position="30"/>
        <end position="111"/>
    </location>
</feature>
<evidence type="ECO:0000259" key="10">
    <source>
        <dbReference type="Pfam" id="PF02777"/>
    </source>
</evidence>
<evidence type="ECO:0000256" key="8">
    <source>
        <dbReference type="SAM" id="SignalP"/>
    </source>
</evidence>
<dbReference type="PIRSF" id="PIRSF000349">
    <property type="entry name" value="SODismutase"/>
    <property type="match status" value="1"/>
</dbReference>
<dbReference type="GO" id="GO:0046872">
    <property type="term" value="F:metal ion binding"/>
    <property type="evidence" value="ECO:0007669"/>
    <property type="project" value="UniProtKB-KW"/>
</dbReference>
<dbReference type="Proteomes" id="UP000187209">
    <property type="component" value="Unassembled WGS sequence"/>
</dbReference>
<dbReference type="PRINTS" id="PR01703">
    <property type="entry name" value="MNSODISMTASE"/>
</dbReference>
<dbReference type="Gene3D" id="1.10.287.990">
    <property type="entry name" value="Fe,Mn superoxide dismutase (SOD) domain"/>
    <property type="match status" value="1"/>
</dbReference>
<feature type="binding site" evidence="6">
    <location>
        <position position="104"/>
    </location>
    <ligand>
        <name>Mn(2+)</name>
        <dbReference type="ChEBI" id="CHEBI:29035"/>
    </ligand>
</feature>
<dbReference type="Pfam" id="PF02777">
    <property type="entry name" value="Sod_Fe_C"/>
    <property type="match status" value="1"/>
</dbReference>
<evidence type="ECO:0000256" key="4">
    <source>
        <dbReference type="ARBA" id="ARBA00023002"/>
    </source>
</evidence>
<feature type="domain" description="Manganese/iron superoxide dismutase C-terminal" evidence="10">
    <location>
        <begin position="121"/>
        <end position="224"/>
    </location>
</feature>
<keyword evidence="12" id="KW-1185">Reference proteome</keyword>
<dbReference type="InterPro" id="IPR019831">
    <property type="entry name" value="Mn/Fe_SOD_N"/>
</dbReference>
<evidence type="ECO:0000259" key="9">
    <source>
        <dbReference type="Pfam" id="PF00081"/>
    </source>
</evidence>
<dbReference type="EMBL" id="MPUH01000149">
    <property type="protein sequence ID" value="OMJ88523.1"/>
    <property type="molecule type" value="Genomic_DNA"/>
</dbReference>
<dbReference type="InterPro" id="IPR001189">
    <property type="entry name" value="Mn/Fe_SOD"/>
</dbReference>
<evidence type="ECO:0000256" key="5">
    <source>
        <dbReference type="ARBA" id="ARBA00023004"/>
    </source>
</evidence>
<dbReference type="GO" id="GO:0005737">
    <property type="term" value="C:cytoplasm"/>
    <property type="evidence" value="ECO:0007669"/>
    <property type="project" value="TreeGrafter"/>
</dbReference>
<evidence type="ECO:0000256" key="6">
    <source>
        <dbReference type="PIRSR" id="PIRSR000349-1"/>
    </source>
</evidence>
<keyword evidence="5" id="KW-0408">Iron</keyword>
<evidence type="ECO:0000313" key="12">
    <source>
        <dbReference type="Proteomes" id="UP000187209"/>
    </source>
</evidence>
<protein>
    <recommendedName>
        <fullName evidence="7">Superoxide dismutase</fullName>
        <ecNumber evidence="7">1.15.1.1</ecNumber>
    </recommendedName>
</protein>
<dbReference type="EC" id="1.15.1.1" evidence="7"/>
<dbReference type="OrthoDB" id="239262at2759"/>